<feature type="region of interest" description="Disordered" evidence="1">
    <location>
        <begin position="1"/>
        <end position="102"/>
    </location>
</feature>
<proteinExistence type="predicted"/>
<evidence type="ECO:0000256" key="1">
    <source>
        <dbReference type="SAM" id="MobiDB-lite"/>
    </source>
</evidence>
<protein>
    <submittedName>
        <fullName evidence="2">Uncharacterized protein</fullName>
    </submittedName>
</protein>
<comment type="caution">
    <text evidence="2">The sequence shown here is derived from an EMBL/GenBank/DDBJ whole genome shotgun (WGS) entry which is preliminary data.</text>
</comment>
<dbReference type="AlphaFoldDB" id="A0A392MNK6"/>
<dbReference type="EMBL" id="LXQA010015516">
    <property type="protein sequence ID" value="MCH89122.1"/>
    <property type="molecule type" value="Genomic_DNA"/>
</dbReference>
<evidence type="ECO:0000313" key="2">
    <source>
        <dbReference type="EMBL" id="MCH89122.1"/>
    </source>
</evidence>
<accession>A0A392MNK6</accession>
<gene>
    <name evidence="2" type="ORF">A2U01_0010015</name>
</gene>
<name>A0A392MNK6_9FABA</name>
<evidence type="ECO:0000313" key="3">
    <source>
        <dbReference type="Proteomes" id="UP000265520"/>
    </source>
</evidence>
<reference evidence="2 3" key="1">
    <citation type="journal article" date="2018" name="Front. Plant Sci.">
        <title>Red Clover (Trifolium pratense) and Zigzag Clover (T. medium) - A Picture of Genomic Similarities and Differences.</title>
        <authorList>
            <person name="Dluhosova J."/>
            <person name="Istvanek J."/>
            <person name="Nedelnik J."/>
            <person name="Repkova J."/>
        </authorList>
    </citation>
    <scope>NUCLEOTIDE SEQUENCE [LARGE SCALE GENOMIC DNA]</scope>
    <source>
        <strain evidence="3">cv. 10/8</strain>
        <tissue evidence="2">Leaf</tissue>
    </source>
</reference>
<dbReference type="Proteomes" id="UP000265520">
    <property type="component" value="Unassembled WGS sequence"/>
</dbReference>
<organism evidence="2 3">
    <name type="scientific">Trifolium medium</name>
    <dbReference type="NCBI Taxonomy" id="97028"/>
    <lineage>
        <taxon>Eukaryota</taxon>
        <taxon>Viridiplantae</taxon>
        <taxon>Streptophyta</taxon>
        <taxon>Embryophyta</taxon>
        <taxon>Tracheophyta</taxon>
        <taxon>Spermatophyta</taxon>
        <taxon>Magnoliopsida</taxon>
        <taxon>eudicotyledons</taxon>
        <taxon>Gunneridae</taxon>
        <taxon>Pentapetalae</taxon>
        <taxon>rosids</taxon>
        <taxon>fabids</taxon>
        <taxon>Fabales</taxon>
        <taxon>Fabaceae</taxon>
        <taxon>Papilionoideae</taxon>
        <taxon>50 kb inversion clade</taxon>
        <taxon>NPAAA clade</taxon>
        <taxon>Hologalegina</taxon>
        <taxon>IRL clade</taxon>
        <taxon>Trifolieae</taxon>
        <taxon>Trifolium</taxon>
    </lineage>
</organism>
<keyword evidence="3" id="KW-1185">Reference proteome</keyword>
<feature type="compositionally biased region" description="Gly residues" evidence="1">
    <location>
        <begin position="80"/>
        <end position="102"/>
    </location>
</feature>
<feature type="non-terminal residue" evidence="2">
    <location>
        <position position="102"/>
    </location>
</feature>
<feature type="compositionally biased region" description="Polar residues" evidence="1">
    <location>
        <begin position="8"/>
        <end position="21"/>
    </location>
</feature>
<sequence length="102" mass="10808">MSCGKQGVQASPDLSESQSQPIPFVEHHDPIAVSSRSIKTRKSESRLPFPGLVGPKCMRLVETIKGSSRQSRRRTTQKHSGGGVVRSLDGGGIQNPSGGGQV</sequence>